<dbReference type="Proteomes" id="UP000316394">
    <property type="component" value="Chromosome"/>
</dbReference>
<reference evidence="2 4" key="4">
    <citation type="submission" date="2019-07" db="EMBL/GenBank/DDBJ databases">
        <title>Gastrointestinal microbiota of Peromyscus leucopus, the white-footed mouse.</title>
        <authorList>
            <person name="Milovic A."/>
            <person name="Bassam K."/>
            <person name="Barbour A.G."/>
        </authorList>
    </citation>
    <scope>NUCLEOTIDE SEQUENCE [LARGE SCALE GENOMIC DNA]</scope>
    <source>
        <strain evidence="2 4">LL7</strain>
    </source>
</reference>
<reference evidence="3" key="2">
    <citation type="submission" date="2017-05" db="EMBL/GenBank/DDBJ databases">
        <authorList>
            <person name="Lin X.B."/>
            <person name="Stothard P."/>
            <person name="Tasseva G."/>
            <person name="Walter J."/>
        </authorList>
    </citation>
    <scope>NUCLEOTIDE SEQUENCE [LARGE SCALE GENOMIC DNA]</scope>
    <source>
        <strain evidence="3">103v</strain>
    </source>
</reference>
<dbReference type="Proteomes" id="UP000216122">
    <property type="component" value="Unassembled WGS sequence"/>
</dbReference>
<reference evidence="1" key="1">
    <citation type="submission" date="2017-05" db="EMBL/GenBank/DDBJ databases">
        <authorList>
            <person name="Song R."/>
            <person name="Chenine A.L."/>
            <person name="Ruprecht R.M."/>
        </authorList>
    </citation>
    <scope>NUCLEOTIDE SEQUENCE [LARGE SCALE GENOMIC DNA]</scope>
    <source>
        <strain evidence="1">103v</strain>
    </source>
</reference>
<evidence type="ECO:0000313" key="2">
    <source>
        <dbReference type="EMBL" id="QDR72775.1"/>
    </source>
</evidence>
<dbReference type="EMBL" id="NGQC01000032">
    <property type="protein sequence ID" value="OYT03559.1"/>
    <property type="molecule type" value="Genomic_DNA"/>
</dbReference>
<dbReference type="RefSeq" id="WP_020842990.1">
    <property type="nucleotide sequence ID" value="NZ_CP029613.1"/>
</dbReference>
<protein>
    <submittedName>
        <fullName evidence="1">Uncharacterized protein</fullName>
    </submittedName>
</protein>
<evidence type="ECO:0000313" key="4">
    <source>
        <dbReference type="Proteomes" id="UP000316394"/>
    </source>
</evidence>
<evidence type="ECO:0000313" key="1">
    <source>
        <dbReference type="EMBL" id="OYT03559.1"/>
    </source>
</evidence>
<dbReference type="AlphaFoldDB" id="A0A1C1ZSF4"/>
<sequence length="127" mass="14395">MQYIKGNFVDTDGIEHQELFFLLDDEKRIDFYQAAQISKKQFLVLCSDTNGLIRVASVSPSIYRKLPDNQSGQGHYFNSLRQENGMPMSTFDLVYRLPKSVTDAEIIKIAKLHLAGNEGSEIGHTIK</sequence>
<dbReference type="EMBL" id="CP041676">
    <property type="protein sequence ID" value="QDR72775.1"/>
    <property type="molecule type" value="Genomic_DNA"/>
</dbReference>
<reference evidence="1 3" key="3">
    <citation type="submission" date="2017-09" db="EMBL/GenBank/DDBJ databases">
        <title>Tripartite evolution among Lactobacillus johnsonii, Lactobacillus taiwanensis, Lactobacillus reuteri and their rodent host.</title>
        <authorList>
            <person name="Wang T."/>
            <person name="Knowles S."/>
            <person name="Cheng C."/>
        </authorList>
    </citation>
    <scope>NUCLEOTIDE SEQUENCE [LARGE SCALE GENOMIC DNA]</scope>
    <source>
        <strain evidence="1 3">103v</strain>
    </source>
</reference>
<name>A0A1C1ZSF4_LIMRT</name>
<proteinExistence type="predicted"/>
<evidence type="ECO:0000313" key="3">
    <source>
        <dbReference type="Proteomes" id="UP000216122"/>
    </source>
</evidence>
<gene>
    <name evidence="1" type="ORF">CBG21_05235</name>
    <name evidence="2" type="ORF">FOD75_06585</name>
</gene>
<accession>A0A1C1ZSF4</accession>
<organism evidence="1 3">
    <name type="scientific">Limosilactobacillus reuteri</name>
    <name type="common">Lactobacillus reuteri</name>
    <dbReference type="NCBI Taxonomy" id="1598"/>
    <lineage>
        <taxon>Bacteria</taxon>
        <taxon>Bacillati</taxon>
        <taxon>Bacillota</taxon>
        <taxon>Bacilli</taxon>
        <taxon>Lactobacillales</taxon>
        <taxon>Lactobacillaceae</taxon>
        <taxon>Limosilactobacillus</taxon>
    </lineage>
</organism>